<evidence type="ECO:0000313" key="2">
    <source>
        <dbReference type="Proteomes" id="UP001589773"/>
    </source>
</evidence>
<organism evidence="1 2">
    <name type="scientific">Massilia consociata</name>
    <dbReference type="NCBI Taxonomy" id="760117"/>
    <lineage>
        <taxon>Bacteria</taxon>
        <taxon>Pseudomonadati</taxon>
        <taxon>Pseudomonadota</taxon>
        <taxon>Betaproteobacteria</taxon>
        <taxon>Burkholderiales</taxon>
        <taxon>Oxalobacteraceae</taxon>
        <taxon>Telluria group</taxon>
        <taxon>Massilia</taxon>
    </lineage>
</organism>
<accession>A0ABV6FGN2</accession>
<sequence length="275" mass="30474">MSAKMKMTVPQSTATPSGEVTMTSLELVEFINSQRGPDEPELLHKNFMAKVEGHPGIHSAKFLAQYKDSTGRTLKCYALPKREACLMAMSYSYELQTRIFDRMTALETQMQMERRPVGNKLIGELAIMECYTKLQRVSPSSQVAMLAKIANQNGLDATFLPSYVVDAPDDASPGSSLPTASLTELLKANGISIKASAYNVLLRKAGMLEECERRSTAKDAKNGKKSYWCITKLGSKYGKNLTNPASPRETQPHWYVDRFAELHRIASARVLGVEV</sequence>
<evidence type="ECO:0000313" key="1">
    <source>
        <dbReference type="EMBL" id="MFC0252691.1"/>
    </source>
</evidence>
<evidence type="ECO:0008006" key="3">
    <source>
        <dbReference type="Google" id="ProtNLM"/>
    </source>
</evidence>
<dbReference type="Proteomes" id="UP001589773">
    <property type="component" value="Unassembled WGS sequence"/>
</dbReference>
<reference evidence="1 2" key="1">
    <citation type="submission" date="2024-09" db="EMBL/GenBank/DDBJ databases">
        <authorList>
            <person name="Sun Q."/>
            <person name="Mori K."/>
        </authorList>
    </citation>
    <scope>NUCLEOTIDE SEQUENCE [LARGE SCALE GENOMIC DNA]</scope>
    <source>
        <strain evidence="1 2">CCM 7792</strain>
    </source>
</reference>
<gene>
    <name evidence="1" type="ORF">ACFFJK_12395</name>
</gene>
<proteinExistence type="predicted"/>
<dbReference type="RefSeq" id="WP_379679493.1">
    <property type="nucleotide sequence ID" value="NZ_JBHLWP010000011.1"/>
</dbReference>
<comment type="caution">
    <text evidence="1">The sequence shown here is derived from an EMBL/GenBank/DDBJ whole genome shotgun (WGS) entry which is preliminary data.</text>
</comment>
<protein>
    <recommendedName>
        <fullName evidence="3">Rha family transcriptional regulator</fullName>
    </recommendedName>
</protein>
<dbReference type="EMBL" id="JBHLWP010000011">
    <property type="protein sequence ID" value="MFC0252691.1"/>
    <property type="molecule type" value="Genomic_DNA"/>
</dbReference>
<name>A0ABV6FGN2_9BURK</name>
<keyword evidence="2" id="KW-1185">Reference proteome</keyword>